<organism evidence="4 5">
    <name type="scientific">Colletotrichum higginsianum</name>
    <dbReference type="NCBI Taxonomy" id="80884"/>
    <lineage>
        <taxon>Eukaryota</taxon>
        <taxon>Fungi</taxon>
        <taxon>Dikarya</taxon>
        <taxon>Ascomycota</taxon>
        <taxon>Pezizomycotina</taxon>
        <taxon>Sordariomycetes</taxon>
        <taxon>Hypocreomycetidae</taxon>
        <taxon>Glomerellales</taxon>
        <taxon>Glomerellaceae</taxon>
        <taxon>Colletotrichum</taxon>
        <taxon>Colletotrichum destructivum species complex</taxon>
    </lineage>
</organism>
<evidence type="ECO:0000259" key="3">
    <source>
        <dbReference type="Pfam" id="PF05368"/>
    </source>
</evidence>
<dbReference type="GO" id="GO:0005634">
    <property type="term" value="C:nucleus"/>
    <property type="evidence" value="ECO:0007669"/>
    <property type="project" value="TreeGrafter"/>
</dbReference>
<dbReference type="SUPFAM" id="SSF51735">
    <property type="entry name" value="NAD(P)-binding Rossmann-fold domains"/>
    <property type="match status" value="1"/>
</dbReference>
<accession>A0A4V4NA10</accession>
<comment type="similarity">
    <text evidence="1">Belongs to the NmrA-type oxidoreductase family.</text>
</comment>
<dbReference type="AlphaFoldDB" id="A0A4V4NA10"/>
<evidence type="ECO:0000313" key="4">
    <source>
        <dbReference type="EMBL" id="TIC90333.1"/>
    </source>
</evidence>
<dbReference type="PANTHER" id="PTHR42748">
    <property type="entry name" value="NITROGEN METABOLITE REPRESSION PROTEIN NMRA FAMILY MEMBER"/>
    <property type="match status" value="1"/>
</dbReference>
<feature type="domain" description="NmrA-like" evidence="3">
    <location>
        <begin position="1"/>
        <end position="251"/>
    </location>
</feature>
<dbReference type="Pfam" id="PF05368">
    <property type="entry name" value="NmrA"/>
    <property type="match status" value="1"/>
</dbReference>
<keyword evidence="2" id="KW-0521">NADP</keyword>
<reference evidence="4 5" key="1">
    <citation type="journal article" date="2019" name="Genome Biol. Evol.">
        <title>Genomic Plasticity Mediated by Transposable Elements in the Plant Pathogenic Fungus Colletotrichum higginsianum.</title>
        <authorList>
            <person name="Tsushima A."/>
            <person name="Gan P."/>
            <person name="Kumakura N."/>
            <person name="Narusaka M."/>
            <person name="Takano Y."/>
            <person name="Narusaka Y."/>
            <person name="Shirasu K."/>
        </authorList>
    </citation>
    <scope>NUCLEOTIDE SEQUENCE [LARGE SCALE GENOMIC DNA]</scope>
    <source>
        <strain evidence="4 5">MAFF305635-RFP</strain>
    </source>
</reference>
<dbReference type="PANTHER" id="PTHR42748:SF7">
    <property type="entry name" value="NMRA LIKE REDOX SENSOR 1-RELATED"/>
    <property type="match status" value="1"/>
</dbReference>
<gene>
    <name evidence="4" type="ORF">CH35J_012053</name>
</gene>
<name>A0A4V4NA10_9PEZI</name>
<dbReference type="Gene3D" id="3.40.50.720">
    <property type="entry name" value="NAD(P)-binding Rossmann-like Domain"/>
    <property type="match status" value="1"/>
</dbReference>
<dbReference type="EMBL" id="MWPZ01000012">
    <property type="protein sequence ID" value="TIC90333.1"/>
    <property type="molecule type" value="Genomic_DNA"/>
</dbReference>
<evidence type="ECO:0000313" key="5">
    <source>
        <dbReference type="Proteomes" id="UP000305883"/>
    </source>
</evidence>
<dbReference type="InterPro" id="IPR008030">
    <property type="entry name" value="NmrA-like"/>
</dbReference>
<sequence length="298" mass="33222">MSKNILVIPGSGKQGRGTCSALTKQGFNVHALVRDPSSANSQQLQKMDVTLHKGDLNDITSVQASMKDIHGLVFSILAHPFDEKRQASNVISAAAEAGVKHIVYSSVAQAGEHEKFPGWGDDFPMPWYWLNKQAIEDMVRSSSVPAWTILRPAFFMQNFTRPTCEMMFPGLADHQELRAAYTTDTRLDLVDVVDIGVFAGEAFRRPEDFRGKALALAGESLTLAEIATRLSTISGKPVKPRYLTEADVEELRRQQWLPVESFEWQREFGYQVDIDGLRQLGVPLRTLDDALSKESLGW</sequence>
<dbReference type="CDD" id="cd05251">
    <property type="entry name" value="NmrA_like_SDR_a"/>
    <property type="match status" value="1"/>
</dbReference>
<dbReference type="OrthoDB" id="419598at2759"/>
<evidence type="ECO:0000256" key="2">
    <source>
        <dbReference type="ARBA" id="ARBA00022857"/>
    </source>
</evidence>
<dbReference type="InterPro" id="IPR051164">
    <property type="entry name" value="NmrA-like_oxidored"/>
</dbReference>
<protein>
    <submittedName>
        <fullName evidence="4">NmrA-like family domain-containing protein 1</fullName>
    </submittedName>
</protein>
<dbReference type="Proteomes" id="UP000305883">
    <property type="component" value="Unassembled WGS sequence"/>
</dbReference>
<dbReference type="InterPro" id="IPR036291">
    <property type="entry name" value="NAD(P)-bd_dom_sf"/>
</dbReference>
<evidence type="ECO:0000256" key="1">
    <source>
        <dbReference type="ARBA" id="ARBA00006328"/>
    </source>
</evidence>
<proteinExistence type="inferred from homology"/>
<comment type="caution">
    <text evidence="4">The sequence shown here is derived from an EMBL/GenBank/DDBJ whole genome shotgun (WGS) entry which is preliminary data.</text>
</comment>